<keyword evidence="3" id="KW-0813">Transport</keyword>
<dbReference type="AlphaFoldDB" id="A0A840SFX2"/>
<keyword evidence="4" id="KW-0410">Iron transport</keyword>
<dbReference type="Pfam" id="PF01497">
    <property type="entry name" value="Peripla_BP_2"/>
    <property type="match status" value="1"/>
</dbReference>
<dbReference type="PANTHER" id="PTHR30532">
    <property type="entry name" value="IRON III DICITRATE-BINDING PERIPLASMIC PROTEIN"/>
    <property type="match status" value="1"/>
</dbReference>
<evidence type="ECO:0000256" key="3">
    <source>
        <dbReference type="ARBA" id="ARBA00022448"/>
    </source>
</evidence>
<proteinExistence type="inferred from homology"/>
<comment type="caution">
    <text evidence="8">The sequence shown here is derived from an EMBL/GenBank/DDBJ whole genome shotgun (WGS) entry which is preliminary data.</text>
</comment>
<dbReference type="PANTHER" id="PTHR30532:SF28">
    <property type="entry name" value="PETROBACTIN-BINDING PROTEIN YCLQ"/>
    <property type="match status" value="1"/>
</dbReference>
<dbReference type="SUPFAM" id="SSF53807">
    <property type="entry name" value="Helical backbone' metal receptor"/>
    <property type="match status" value="1"/>
</dbReference>
<feature type="signal peptide" evidence="6">
    <location>
        <begin position="1"/>
        <end position="19"/>
    </location>
</feature>
<keyword evidence="4" id="KW-0406">Ion transport</keyword>
<evidence type="ECO:0000256" key="6">
    <source>
        <dbReference type="SAM" id="SignalP"/>
    </source>
</evidence>
<accession>A0A840SFX2</accession>
<organism evidence="8 9">
    <name type="scientific">Amaricoccus macauensis</name>
    <dbReference type="NCBI Taxonomy" id="57001"/>
    <lineage>
        <taxon>Bacteria</taxon>
        <taxon>Pseudomonadati</taxon>
        <taxon>Pseudomonadota</taxon>
        <taxon>Alphaproteobacteria</taxon>
        <taxon>Rhodobacterales</taxon>
        <taxon>Paracoccaceae</taxon>
        <taxon>Amaricoccus</taxon>
    </lineage>
</organism>
<evidence type="ECO:0000256" key="1">
    <source>
        <dbReference type="ARBA" id="ARBA00004196"/>
    </source>
</evidence>
<gene>
    <name evidence="8" type="ORF">HNP73_001775</name>
</gene>
<keyword evidence="5 6" id="KW-0732">Signal</keyword>
<dbReference type="PROSITE" id="PS50983">
    <property type="entry name" value="FE_B12_PBP"/>
    <property type="match status" value="1"/>
</dbReference>
<evidence type="ECO:0000256" key="2">
    <source>
        <dbReference type="ARBA" id="ARBA00008814"/>
    </source>
</evidence>
<keyword evidence="4" id="KW-0408">Iron</keyword>
<dbReference type="RefSeq" id="WP_184148295.1">
    <property type="nucleotide sequence ID" value="NZ_JACHFM010000002.1"/>
</dbReference>
<dbReference type="InterPro" id="IPR002491">
    <property type="entry name" value="ABC_transptr_periplasmic_BD"/>
</dbReference>
<dbReference type="CDD" id="cd01140">
    <property type="entry name" value="FatB"/>
    <property type="match status" value="1"/>
</dbReference>
<dbReference type="GO" id="GO:1901678">
    <property type="term" value="P:iron coordination entity transport"/>
    <property type="evidence" value="ECO:0007669"/>
    <property type="project" value="UniProtKB-ARBA"/>
</dbReference>
<dbReference type="InterPro" id="IPR033870">
    <property type="entry name" value="FatB"/>
</dbReference>
<feature type="domain" description="Fe/B12 periplasmic-binding" evidence="7">
    <location>
        <begin position="36"/>
        <end position="294"/>
    </location>
</feature>
<comment type="subcellular location">
    <subcellularLocation>
        <location evidence="1">Cell envelope</location>
    </subcellularLocation>
</comment>
<evidence type="ECO:0000313" key="8">
    <source>
        <dbReference type="EMBL" id="MBB5221839.1"/>
    </source>
</evidence>
<protein>
    <submittedName>
        <fullName evidence="8">Iron complex transport system substrate-binding protein</fullName>
    </submittedName>
</protein>
<keyword evidence="9" id="KW-1185">Reference proteome</keyword>
<evidence type="ECO:0000256" key="5">
    <source>
        <dbReference type="ARBA" id="ARBA00022729"/>
    </source>
</evidence>
<reference evidence="8 9" key="1">
    <citation type="submission" date="2020-08" db="EMBL/GenBank/DDBJ databases">
        <title>Genomic Encyclopedia of Type Strains, Phase IV (KMG-IV): sequencing the most valuable type-strain genomes for metagenomic binning, comparative biology and taxonomic classification.</title>
        <authorList>
            <person name="Goeker M."/>
        </authorList>
    </citation>
    <scope>NUCLEOTIDE SEQUENCE [LARGE SCALE GENOMIC DNA]</scope>
    <source>
        <strain evidence="8 9">DSM 101730</strain>
    </source>
</reference>
<dbReference type="Gene3D" id="3.40.50.1980">
    <property type="entry name" value="Nitrogenase molybdenum iron protein domain"/>
    <property type="match status" value="2"/>
</dbReference>
<evidence type="ECO:0000313" key="9">
    <source>
        <dbReference type="Proteomes" id="UP000549457"/>
    </source>
</evidence>
<dbReference type="Proteomes" id="UP000549457">
    <property type="component" value="Unassembled WGS sequence"/>
</dbReference>
<dbReference type="GO" id="GO:0030288">
    <property type="term" value="C:outer membrane-bounded periplasmic space"/>
    <property type="evidence" value="ECO:0007669"/>
    <property type="project" value="TreeGrafter"/>
</dbReference>
<feature type="chain" id="PRO_5032695870" evidence="6">
    <location>
        <begin position="20"/>
        <end position="294"/>
    </location>
</feature>
<dbReference type="EMBL" id="JACHFM010000002">
    <property type="protein sequence ID" value="MBB5221839.1"/>
    <property type="molecule type" value="Genomic_DNA"/>
</dbReference>
<dbReference type="InterPro" id="IPR051313">
    <property type="entry name" value="Bact_iron-sidero_bind"/>
</dbReference>
<name>A0A840SFX2_9RHOB</name>
<sequence length="294" mass="30845">MISRALLALLTLLASPAFAETIETARGPVELERPERVVVFDIAALDTLDALGIAPVGVTDTLYFPHFDHLKDKAETVGTLFEPNFEAVAALEPDLIVIGGRSATQFDALSAIAPTIDMTIGGDSLIGDARARLTAYGTLFGKDDAAAELAEGLDRAVADAKAAIEGKGNGLVLLTNGPKMSAFGPGSRFGWIHTDLGLPAAVATTYEGSHGEAVSFEFVQKANPDWLVVVDRAAAVQQEGDSARQTLDNPLVHETTAWKEDHLVFLDPSSMYIAGGGVRSITGLLGQITDAFGG</sequence>
<evidence type="ECO:0000259" key="7">
    <source>
        <dbReference type="PROSITE" id="PS50983"/>
    </source>
</evidence>
<comment type="similarity">
    <text evidence="2">Belongs to the bacterial solute-binding protein 8 family.</text>
</comment>
<evidence type="ECO:0000256" key="4">
    <source>
        <dbReference type="ARBA" id="ARBA00022496"/>
    </source>
</evidence>